<reference evidence="5" key="2">
    <citation type="submission" date="2010-07" db="EMBL/GenBank/DDBJ databases">
        <authorList>
            <consortium name="The Broad Institute Genome Sequencing Platform"/>
            <consortium name="Broad Institute Genome Sequencing Center for Infectious Disease"/>
            <person name="Ma L.-J."/>
            <person name="Dead R."/>
            <person name="Young S."/>
            <person name="Zeng Q."/>
            <person name="Koehrsen M."/>
            <person name="Alvarado L."/>
            <person name="Berlin A."/>
            <person name="Chapman S.B."/>
            <person name="Chen Z."/>
            <person name="Freedman E."/>
            <person name="Gellesch M."/>
            <person name="Goldberg J."/>
            <person name="Griggs A."/>
            <person name="Gujja S."/>
            <person name="Heilman E.R."/>
            <person name="Heiman D."/>
            <person name="Hepburn T."/>
            <person name="Howarth C."/>
            <person name="Jen D."/>
            <person name="Larson L."/>
            <person name="Mehta T."/>
            <person name="Neiman D."/>
            <person name="Pearson M."/>
            <person name="Roberts A."/>
            <person name="Saif S."/>
            <person name="Shea T."/>
            <person name="Shenoy N."/>
            <person name="Sisk P."/>
            <person name="Stolte C."/>
            <person name="Sykes S."/>
            <person name="Walk T."/>
            <person name="White J."/>
            <person name="Yandava C."/>
            <person name="Haas B."/>
            <person name="Nusbaum C."/>
            <person name="Birren B."/>
        </authorList>
    </citation>
    <scope>NUCLEOTIDE SEQUENCE</scope>
    <source>
        <strain evidence="5">R3-111a-1</strain>
    </source>
</reference>
<dbReference type="PANTHER" id="PTHR38166:SF1">
    <property type="entry name" value="C2H2-TYPE DOMAIN-CONTAINING PROTEIN"/>
    <property type="match status" value="1"/>
</dbReference>
<feature type="transmembrane region" description="Helical" evidence="3">
    <location>
        <begin position="50"/>
        <end position="71"/>
    </location>
</feature>
<keyword evidence="3" id="KW-0472">Membrane</keyword>
<feature type="compositionally biased region" description="Basic and acidic residues" evidence="2">
    <location>
        <begin position="108"/>
        <end position="117"/>
    </location>
</feature>
<feature type="compositionally biased region" description="Basic residues" evidence="2">
    <location>
        <begin position="17"/>
        <end position="27"/>
    </location>
</feature>
<dbReference type="eggNOG" id="ENOG502T5IY">
    <property type="taxonomic scope" value="Eukaryota"/>
</dbReference>
<keyword evidence="1" id="KW-0862">Zinc</keyword>
<reference evidence="7" key="1">
    <citation type="submission" date="2010-07" db="EMBL/GenBank/DDBJ databases">
        <title>The genome sequence of Gaeumannomyces graminis var. tritici strain R3-111a-1.</title>
        <authorList>
            <consortium name="The Broad Institute Genome Sequencing Platform"/>
            <person name="Ma L.-J."/>
            <person name="Dead R."/>
            <person name="Young S."/>
            <person name="Zeng Q."/>
            <person name="Koehrsen M."/>
            <person name="Alvarado L."/>
            <person name="Berlin A."/>
            <person name="Chapman S.B."/>
            <person name="Chen Z."/>
            <person name="Freedman E."/>
            <person name="Gellesch M."/>
            <person name="Goldberg J."/>
            <person name="Griggs A."/>
            <person name="Gujja S."/>
            <person name="Heilman E.R."/>
            <person name="Heiman D."/>
            <person name="Hepburn T."/>
            <person name="Howarth C."/>
            <person name="Jen D."/>
            <person name="Larson L."/>
            <person name="Mehta T."/>
            <person name="Neiman D."/>
            <person name="Pearson M."/>
            <person name="Roberts A."/>
            <person name="Saif S."/>
            <person name="Shea T."/>
            <person name="Shenoy N."/>
            <person name="Sisk P."/>
            <person name="Stolte C."/>
            <person name="Sykes S."/>
            <person name="Walk T."/>
            <person name="White J."/>
            <person name="Yandava C."/>
            <person name="Haas B."/>
            <person name="Nusbaum C."/>
            <person name="Birren B."/>
        </authorList>
    </citation>
    <scope>NUCLEOTIDE SEQUENCE [LARGE SCALE GENOMIC DNA]</scope>
    <source>
        <strain evidence="7">R3-111a-1</strain>
    </source>
</reference>
<dbReference type="GeneID" id="20352939"/>
<keyword evidence="1" id="KW-0863">Zinc-finger</keyword>
<feature type="compositionally biased region" description="Basic residues" evidence="2">
    <location>
        <begin position="133"/>
        <end position="144"/>
    </location>
</feature>
<evidence type="ECO:0000259" key="4">
    <source>
        <dbReference type="PROSITE" id="PS50157"/>
    </source>
</evidence>
<reference evidence="6" key="5">
    <citation type="submission" date="2018-04" db="UniProtKB">
        <authorList>
            <consortium name="EnsemblFungi"/>
        </authorList>
    </citation>
    <scope>IDENTIFICATION</scope>
    <source>
        <strain evidence="6">R3-111a-1</strain>
    </source>
</reference>
<evidence type="ECO:0000313" key="6">
    <source>
        <dbReference type="EnsemblFungi" id="EJT70309"/>
    </source>
</evidence>
<feature type="region of interest" description="Disordered" evidence="2">
    <location>
        <begin position="402"/>
        <end position="428"/>
    </location>
</feature>
<evidence type="ECO:0000256" key="2">
    <source>
        <dbReference type="SAM" id="MobiDB-lite"/>
    </source>
</evidence>
<gene>
    <name evidence="6" type="primary">20352939</name>
    <name evidence="5" type="ORF">GGTG_12481</name>
</gene>
<feature type="compositionally biased region" description="Polar residues" evidence="2">
    <location>
        <begin position="1"/>
        <end position="14"/>
    </location>
</feature>
<reference evidence="6" key="4">
    <citation type="journal article" date="2015" name="G3 (Bethesda)">
        <title>Genome sequences of three phytopathogenic species of the Magnaporthaceae family of fungi.</title>
        <authorList>
            <person name="Okagaki L.H."/>
            <person name="Nunes C.C."/>
            <person name="Sailsbery J."/>
            <person name="Clay B."/>
            <person name="Brown D."/>
            <person name="John T."/>
            <person name="Oh Y."/>
            <person name="Young N."/>
            <person name="Fitzgerald M."/>
            <person name="Haas B.J."/>
            <person name="Zeng Q."/>
            <person name="Young S."/>
            <person name="Adiconis X."/>
            <person name="Fan L."/>
            <person name="Levin J.Z."/>
            <person name="Mitchell T.K."/>
            <person name="Okubara P.A."/>
            <person name="Farman M.L."/>
            <person name="Kohn L.M."/>
            <person name="Birren B."/>
            <person name="Ma L.-J."/>
            <person name="Dean R.A."/>
        </authorList>
    </citation>
    <scope>NUCLEOTIDE SEQUENCE</scope>
    <source>
        <strain evidence="6">R3-111a-1</strain>
    </source>
</reference>
<keyword evidence="7" id="KW-1185">Reference proteome</keyword>
<dbReference type="GO" id="GO:0008270">
    <property type="term" value="F:zinc ion binding"/>
    <property type="evidence" value="ECO:0007669"/>
    <property type="project" value="UniProtKB-KW"/>
</dbReference>
<reference evidence="5" key="3">
    <citation type="submission" date="2010-09" db="EMBL/GenBank/DDBJ databases">
        <title>Annotation of Gaeumannomyces graminis var. tritici R3-111a-1.</title>
        <authorList>
            <consortium name="The Broad Institute Genome Sequencing Platform"/>
            <person name="Ma L.-J."/>
            <person name="Dead R."/>
            <person name="Young S.K."/>
            <person name="Zeng Q."/>
            <person name="Gargeya S."/>
            <person name="Fitzgerald M."/>
            <person name="Haas B."/>
            <person name="Abouelleil A."/>
            <person name="Alvarado L."/>
            <person name="Arachchi H.M."/>
            <person name="Berlin A."/>
            <person name="Brown A."/>
            <person name="Chapman S.B."/>
            <person name="Chen Z."/>
            <person name="Dunbar C."/>
            <person name="Freedman E."/>
            <person name="Gearin G."/>
            <person name="Gellesch M."/>
            <person name="Goldberg J."/>
            <person name="Griggs A."/>
            <person name="Gujja S."/>
            <person name="Heiman D."/>
            <person name="Howarth C."/>
            <person name="Larson L."/>
            <person name="Lui A."/>
            <person name="MacDonald P.J.P."/>
            <person name="Mehta T."/>
            <person name="Montmayeur A."/>
            <person name="Murphy C."/>
            <person name="Neiman D."/>
            <person name="Pearson M."/>
            <person name="Priest M."/>
            <person name="Roberts A."/>
            <person name="Saif S."/>
            <person name="Shea T."/>
            <person name="Shenoy N."/>
            <person name="Sisk P."/>
            <person name="Stolte C."/>
            <person name="Sykes S."/>
            <person name="Yandava C."/>
            <person name="Wortman J."/>
            <person name="Nusbaum C."/>
            <person name="Birren B."/>
        </authorList>
    </citation>
    <scope>NUCLEOTIDE SEQUENCE</scope>
    <source>
        <strain evidence="5">R3-111a-1</strain>
    </source>
</reference>
<proteinExistence type="predicted"/>
<feature type="region of interest" description="Disordered" evidence="2">
    <location>
        <begin position="1"/>
        <end position="30"/>
    </location>
</feature>
<feature type="region of interest" description="Disordered" evidence="2">
    <location>
        <begin position="96"/>
        <end position="165"/>
    </location>
</feature>
<dbReference type="HOGENOM" id="CLU_484007_0_0_1"/>
<dbReference type="Proteomes" id="UP000006039">
    <property type="component" value="Unassembled WGS sequence"/>
</dbReference>
<evidence type="ECO:0000256" key="3">
    <source>
        <dbReference type="SAM" id="Phobius"/>
    </source>
</evidence>
<dbReference type="OrthoDB" id="4772970at2759"/>
<dbReference type="PROSITE" id="PS50157">
    <property type="entry name" value="ZINC_FINGER_C2H2_2"/>
    <property type="match status" value="1"/>
</dbReference>
<protein>
    <recommendedName>
        <fullName evidence="4">C2H2-type domain-containing protein</fullName>
    </recommendedName>
</protein>
<keyword evidence="1" id="KW-0479">Metal-binding</keyword>
<sequence length="563" mass="61480">MGTMFQNGANTSVRVQHAAKKNKKKVARQRDLGESMVVGLSHVAARGEPCICFAAVALVLLASALVCFVQSHVSLIAHLWRALQLLAPGPTECGGLARTSPKARKNRHEPFASENSKHASNNGRQRATDDKGKGRRGKGSGKRRTNNDESSCSDDGGGGSLRCGPPRDKGAERKFACPLYRYDPIVHLECLAFKMTEPWVVRQHLARRHNADQRCTICGEYFATSAKCEAHLLTHREEESAQQTPTNREYHDLDRNQYAALGGFEAATHGMNQHDKWGWLWRKSCPEPDKPPHPGVFLDTLLKETIDVVLEASDRGVRQLPQLFRDHGITAEHHFPLVQDVHNTLFGARRGDEAGDGSMSISGRSRRLPQFLADRNIPDHGGALASGIEAVFFGGRPSRAASTLALSQHPPPPPPPPQPQPQQHHGWSELSFPRIGWGSLPYQNFLVLSQSSSHDQIQPPQFVDQSLAAPFSSNPNPSLAAVDPPSPSLVFGDNYVEGAYGADTYFPRADQTNATPLPMDNFDFSASPVHDVSMDDTNPPTKPASAMQTALVDCVEEPSSAVP</sequence>
<dbReference type="AlphaFoldDB" id="J3PG55"/>
<dbReference type="PROSITE" id="PS00028">
    <property type="entry name" value="ZINC_FINGER_C2H2_1"/>
    <property type="match status" value="1"/>
</dbReference>
<name>J3PG55_GAET3</name>
<evidence type="ECO:0000313" key="7">
    <source>
        <dbReference type="Proteomes" id="UP000006039"/>
    </source>
</evidence>
<keyword evidence="3" id="KW-0812">Transmembrane</keyword>
<evidence type="ECO:0000313" key="5">
    <source>
        <dbReference type="EMBL" id="EJT70309.1"/>
    </source>
</evidence>
<dbReference type="EMBL" id="GL385402">
    <property type="protein sequence ID" value="EJT70309.1"/>
    <property type="molecule type" value="Genomic_DNA"/>
</dbReference>
<feature type="compositionally biased region" description="Pro residues" evidence="2">
    <location>
        <begin position="409"/>
        <end position="420"/>
    </location>
</feature>
<dbReference type="InterPro" id="IPR013087">
    <property type="entry name" value="Znf_C2H2_type"/>
</dbReference>
<dbReference type="EnsemblFungi" id="EJT70309">
    <property type="protein sequence ID" value="EJT70309"/>
    <property type="gene ID" value="GGTG_12481"/>
</dbReference>
<keyword evidence="3" id="KW-1133">Transmembrane helix</keyword>
<evidence type="ECO:0000256" key="1">
    <source>
        <dbReference type="PROSITE-ProRule" id="PRU00042"/>
    </source>
</evidence>
<dbReference type="VEuPathDB" id="FungiDB:GGTG_12481"/>
<feature type="domain" description="C2H2-type" evidence="4">
    <location>
        <begin position="213"/>
        <end position="240"/>
    </location>
</feature>
<organism evidence="5">
    <name type="scientific">Gaeumannomyces tritici (strain R3-111a-1)</name>
    <name type="common">Wheat and barley take-all root rot fungus</name>
    <name type="synonym">Gaeumannomyces graminis var. tritici</name>
    <dbReference type="NCBI Taxonomy" id="644352"/>
    <lineage>
        <taxon>Eukaryota</taxon>
        <taxon>Fungi</taxon>
        <taxon>Dikarya</taxon>
        <taxon>Ascomycota</taxon>
        <taxon>Pezizomycotina</taxon>
        <taxon>Sordariomycetes</taxon>
        <taxon>Sordariomycetidae</taxon>
        <taxon>Magnaporthales</taxon>
        <taxon>Magnaporthaceae</taxon>
        <taxon>Gaeumannomyces</taxon>
    </lineage>
</organism>
<accession>J3PG55</accession>
<dbReference type="RefSeq" id="XP_009228643.1">
    <property type="nucleotide sequence ID" value="XM_009230379.1"/>
</dbReference>
<dbReference type="PANTHER" id="PTHR38166">
    <property type="entry name" value="C2H2-TYPE DOMAIN-CONTAINING PROTEIN-RELATED"/>
    <property type="match status" value="1"/>
</dbReference>